<evidence type="ECO:0000256" key="1">
    <source>
        <dbReference type="SAM" id="Phobius"/>
    </source>
</evidence>
<reference evidence="2" key="1">
    <citation type="submission" date="2022-06" db="EMBL/GenBank/DDBJ databases">
        <authorList>
            <person name="Berger JAMES D."/>
            <person name="Berger JAMES D."/>
        </authorList>
    </citation>
    <scope>NUCLEOTIDE SEQUENCE [LARGE SCALE GENOMIC DNA]</scope>
</reference>
<keyword evidence="1" id="KW-0472">Membrane</keyword>
<evidence type="ECO:0000313" key="2">
    <source>
        <dbReference type="Proteomes" id="UP000050795"/>
    </source>
</evidence>
<feature type="transmembrane region" description="Helical" evidence="1">
    <location>
        <begin position="345"/>
        <end position="371"/>
    </location>
</feature>
<dbReference type="WBParaSite" id="TREG1_3830.1">
    <property type="protein sequence ID" value="TREG1_3830.1"/>
    <property type="gene ID" value="TREG1_3830"/>
</dbReference>
<evidence type="ECO:0000313" key="3">
    <source>
        <dbReference type="WBParaSite" id="TREG1_3830.1"/>
    </source>
</evidence>
<dbReference type="Proteomes" id="UP000050795">
    <property type="component" value="Unassembled WGS sequence"/>
</dbReference>
<reference evidence="3" key="2">
    <citation type="submission" date="2023-11" db="UniProtKB">
        <authorList>
            <consortium name="WormBaseParasite"/>
        </authorList>
    </citation>
    <scope>IDENTIFICATION</scope>
</reference>
<name>A0AA85JLF9_TRIRE</name>
<keyword evidence="1" id="KW-0812">Transmembrane</keyword>
<protein>
    <submittedName>
        <fullName evidence="3">Uncharacterized protein</fullName>
    </submittedName>
</protein>
<keyword evidence="2" id="KW-1185">Reference proteome</keyword>
<proteinExistence type="predicted"/>
<sequence length="402" mass="45149">MQSLMASRPQRGGYREGSMMYSNAYRPSECNRIRSTSSTDKLQAARETRLCFTRLQEVHTEVNCEPVSKFSDKLNVNSMPDSELCDDNGAVKKSVVATGKPLLNRVSQNRVTASEWSSDSTSLQSITSQSEDIKPLMICEEEPKLSTSVIKEFENDEVDGKVNIRDNDHDSADFYLVDHDEMKDMPTTAKLNKGSVQLEREVELNADAVPEGVHTCETVSVIDQRVAHLSSDDSAKPELVVKDSSGGNLAVGQLSESGKRTASDPPLSSSPCVTQSSLVFSSTMKQTPINSSIFCNDYDTIDAFEKTKDIAQFSENKPSVKERVIVKLTCTNKGISSIKLLFECYYLWCKLLCFYAWLTRYVVCLFVIYILRYNDMSELPFRFEDRADRRRSANELCDDFST</sequence>
<keyword evidence="1" id="KW-1133">Transmembrane helix</keyword>
<organism evidence="2 3">
    <name type="scientific">Trichobilharzia regenti</name>
    <name type="common">Nasal bird schistosome</name>
    <dbReference type="NCBI Taxonomy" id="157069"/>
    <lineage>
        <taxon>Eukaryota</taxon>
        <taxon>Metazoa</taxon>
        <taxon>Spiralia</taxon>
        <taxon>Lophotrochozoa</taxon>
        <taxon>Platyhelminthes</taxon>
        <taxon>Trematoda</taxon>
        <taxon>Digenea</taxon>
        <taxon>Strigeidida</taxon>
        <taxon>Schistosomatoidea</taxon>
        <taxon>Schistosomatidae</taxon>
        <taxon>Trichobilharzia</taxon>
    </lineage>
</organism>
<accession>A0AA85JLF9</accession>
<dbReference type="AlphaFoldDB" id="A0AA85JLF9"/>